<gene>
    <name evidence="1" type="ORF">OESDEN_10837</name>
</gene>
<protein>
    <submittedName>
        <fullName evidence="1">Uncharacterized protein</fullName>
    </submittedName>
</protein>
<keyword evidence="2" id="KW-1185">Reference proteome</keyword>
<evidence type="ECO:0000313" key="2">
    <source>
        <dbReference type="Proteomes" id="UP000053660"/>
    </source>
</evidence>
<evidence type="ECO:0000313" key="1">
    <source>
        <dbReference type="EMBL" id="KHJ89343.1"/>
    </source>
</evidence>
<dbReference type="EMBL" id="KN554353">
    <property type="protein sequence ID" value="KHJ89343.1"/>
    <property type="molecule type" value="Genomic_DNA"/>
</dbReference>
<name>A0A0B1SVK3_OESDE</name>
<organism evidence="1 2">
    <name type="scientific">Oesophagostomum dentatum</name>
    <name type="common">Nodular worm</name>
    <dbReference type="NCBI Taxonomy" id="61180"/>
    <lineage>
        <taxon>Eukaryota</taxon>
        <taxon>Metazoa</taxon>
        <taxon>Ecdysozoa</taxon>
        <taxon>Nematoda</taxon>
        <taxon>Chromadorea</taxon>
        <taxon>Rhabditida</taxon>
        <taxon>Rhabditina</taxon>
        <taxon>Rhabditomorpha</taxon>
        <taxon>Strongyloidea</taxon>
        <taxon>Strongylidae</taxon>
        <taxon>Oesophagostomum</taxon>
    </lineage>
</organism>
<reference evidence="1 2" key="1">
    <citation type="submission" date="2014-03" db="EMBL/GenBank/DDBJ databases">
        <title>Draft genome of the hookworm Oesophagostomum dentatum.</title>
        <authorList>
            <person name="Mitreva M."/>
        </authorList>
    </citation>
    <scope>NUCLEOTIDE SEQUENCE [LARGE SCALE GENOMIC DNA]</scope>
    <source>
        <strain evidence="1 2">OD-Hann</strain>
    </source>
</reference>
<proteinExistence type="predicted"/>
<dbReference type="AlphaFoldDB" id="A0A0B1SVK3"/>
<accession>A0A0B1SVK3</accession>
<dbReference type="Proteomes" id="UP000053660">
    <property type="component" value="Unassembled WGS sequence"/>
</dbReference>
<sequence length="32" mass="3676">MGDGKMRVAELTMSEVKMSEAPRKRCPLFYIT</sequence>